<comment type="caution">
    <text evidence="1">The sequence shown here is derived from an EMBL/GenBank/DDBJ whole genome shotgun (WGS) entry which is preliminary data.</text>
</comment>
<protein>
    <recommendedName>
        <fullName evidence="3">Lipoprotein</fullName>
    </recommendedName>
</protein>
<accession>A0A1B8RRD5</accession>
<dbReference type="AlphaFoldDB" id="A0A1B8RRD5"/>
<evidence type="ECO:0000313" key="2">
    <source>
        <dbReference type="Proteomes" id="UP000092714"/>
    </source>
</evidence>
<dbReference type="RefSeq" id="WP_027097856.1">
    <property type="nucleotide sequence ID" value="NZ_JADMZL010000002.1"/>
</dbReference>
<dbReference type="EMBL" id="MAPZ01000014">
    <property type="protein sequence ID" value="OBY11391.1"/>
    <property type="molecule type" value="Genomic_DNA"/>
</dbReference>
<dbReference type="GeneID" id="42775686"/>
<evidence type="ECO:0008006" key="3">
    <source>
        <dbReference type="Google" id="ProtNLM"/>
    </source>
</evidence>
<organism evidence="1 2">
    <name type="scientific">Clostridium paraputrificum</name>
    <dbReference type="NCBI Taxonomy" id="29363"/>
    <lineage>
        <taxon>Bacteria</taxon>
        <taxon>Bacillati</taxon>
        <taxon>Bacillota</taxon>
        <taxon>Clostridia</taxon>
        <taxon>Eubacteriales</taxon>
        <taxon>Clostridiaceae</taxon>
        <taxon>Clostridium</taxon>
    </lineage>
</organism>
<gene>
    <name evidence="1" type="ORF">CP373A1_05405</name>
</gene>
<dbReference type="PROSITE" id="PS51257">
    <property type="entry name" value="PROKAR_LIPOPROTEIN"/>
    <property type="match status" value="1"/>
</dbReference>
<keyword evidence="2" id="KW-1185">Reference proteome</keyword>
<name>A0A1B8RRD5_9CLOT</name>
<evidence type="ECO:0000313" key="1">
    <source>
        <dbReference type="EMBL" id="OBY11391.1"/>
    </source>
</evidence>
<proteinExistence type="predicted"/>
<reference evidence="1 2" key="1">
    <citation type="submission" date="2016-06" db="EMBL/GenBank/DDBJ databases">
        <authorList>
            <person name="Kjaerup R.B."/>
            <person name="Dalgaard T.S."/>
            <person name="Juul-Madsen H.R."/>
        </authorList>
    </citation>
    <scope>NUCLEOTIDE SEQUENCE [LARGE SCALE GENOMIC DNA]</scope>
    <source>
        <strain evidence="1 2">373-A1</strain>
    </source>
</reference>
<dbReference type="Proteomes" id="UP000092714">
    <property type="component" value="Unassembled WGS sequence"/>
</dbReference>
<sequence length="356" mass="41127">MKKCITYAIFCLIILSFVGCGDNKRKIEPEINKKNVTFKLDEEININGYSEVNSITTDLDGDGVGDIIKLLEKDSKDEKKAYIQIVDGSNQKTLYVKEVDPMSIEIVDAKDTTGDKVMDILIDVKAGASSHYSLLYLYKDGEYVVAEEDVPKYDKGFLMGNSYYVMDIKSYKYYKYNIPEDKKKFYLDNGFYDESGIPTNKQDNYTQESSGGILKDVDGDNIYELLNRFSLRDVSINDKIIDVVEIMKYDNGIFKLLEVKGDERNIPHYDYSGLSIEDIRHRIYDYTGKTQDEVDYKYTEDNLNLPKNIDKDYYRFYIIHNSPDGGYQADSIVLVNKITLQMYRYYVDGQILPLES</sequence>